<accession>A0A4U9VLZ1</accession>
<dbReference type="AlphaFoldDB" id="A0A4U9VLZ1"/>
<gene>
    <name evidence="4" type="primary">ywrO</name>
    <name evidence="3" type="ORF">ABTW24_18935</name>
    <name evidence="4" type="ORF">NCTC11429_03659</name>
</gene>
<dbReference type="PANTHER" id="PTHR47307">
    <property type="entry name" value="GLUTATHIONE-REGULATED POTASSIUM-EFFLUX SYSTEM ANCILLARY PROTEIN KEFG"/>
    <property type="match status" value="1"/>
</dbReference>
<dbReference type="InterPro" id="IPR029039">
    <property type="entry name" value="Flavoprotein-like_sf"/>
</dbReference>
<keyword evidence="1 4" id="KW-0560">Oxidoreductase</keyword>
<dbReference type="RefSeq" id="WP_028068775.1">
    <property type="nucleotide sequence ID" value="NZ_JBEOQA010000002.1"/>
</dbReference>
<dbReference type="Pfam" id="PF02525">
    <property type="entry name" value="Flavodoxin_2"/>
    <property type="match status" value="1"/>
</dbReference>
<dbReference type="EMBL" id="LR590484">
    <property type="protein sequence ID" value="VTR48240.1"/>
    <property type="molecule type" value="Genomic_DNA"/>
</dbReference>
<evidence type="ECO:0000259" key="2">
    <source>
        <dbReference type="Pfam" id="PF02525"/>
    </source>
</evidence>
<dbReference type="STRING" id="1123265.GCA_000686625_01205"/>
<evidence type="ECO:0000313" key="4">
    <source>
        <dbReference type="EMBL" id="VTR48240.1"/>
    </source>
</evidence>
<dbReference type="Proteomes" id="UP000308196">
    <property type="component" value="Chromosome"/>
</dbReference>
<dbReference type="GO" id="GO:0009055">
    <property type="term" value="F:electron transfer activity"/>
    <property type="evidence" value="ECO:0007669"/>
    <property type="project" value="TreeGrafter"/>
</dbReference>
<protein>
    <submittedName>
        <fullName evidence="4">General stress protein 14</fullName>
        <ecNumber evidence="4">1.6.99.-</ecNumber>
    </submittedName>
    <submittedName>
        <fullName evidence="3">NAD(P)H-dependent oxidoreductase</fullName>
        <ecNumber evidence="3">1.-.-.-</ecNumber>
    </submittedName>
</protein>
<dbReference type="EMBL" id="JBEOQB010000005">
    <property type="protein sequence ID" value="MEZ0453673.1"/>
    <property type="molecule type" value="Genomic_DNA"/>
</dbReference>
<keyword evidence="6" id="KW-1185">Reference proteome</keyword>
<name>A0A4U9VLZ1_9SPHI</name>
<dbReference type="PANTHER" id="PTHR47307:SF1">
    <property type="entry name" value="GLUTATHIONE-REGULATED POTASSIUM-EFFLUX SYSTEM ANCILLARY PROTEIN KEFG"/>
    <property type="match status" value="1"/>
</dbReference>
<dbReference type="GO" id="GO:0003955">
    <property type="term" value="F:NAD(P)H dehydrogenase (quinone) activity"/>
    <property type="evidence" value="ECO:0007669"/>
    <property type="project" value="TreeGrafter"/>
</dbReference>
<evidence type="ECO:0000313" key="6">
    <source>
        <dbReference type="Proteomes" id="UP001566204"/>
    </source>
</evidence>
<dbReference type="EC" id="1.-.-.-" evidence="3"/>
<organism evidence="4 5">
    <name type="scientific">Sphingobacterium thalpophilum</name>
    <dbReference type="NCBI Taxonomy" id="259"/>
    <lineage>
        <taxon>Bacteria</taxon>
        <taxon>Pseudomonadati</taxon>
        <taxon>Bacteroidota</taxon>
        <taxon>Sphingobacteriia</taxon>
        <taxon>Sphingobacteriales</taxon>
        <taxon>Sphingobacteriaceae</taxon>
        <taxon>Sphingobacterium</taxon>
    </lineage>
</organism>
<dbReference type="KEGG" id="stha:NCTC11429_03659"/>
<dbReference type="Gene3D" id="3.40.50.360">
    <property type="match status" value="1"/>
</dbReference>
<dbReference type="GO" id="GO:0010181">
    <property type="term" value="F:FMN binding"/>
    <property type="evidence" value="ECO:0007669"/>
    <property type="project" value="TreeGrafter"/>
</dbReference>
<reference evidence="3 6" key="2">
    <citation type="submission" date="2024-06" db="EMBL/GenBank/DDBJ databases">
        <title>Soil Sphingobacterium thalpophilum.</title>
        <authorList>
            <person name="Yang J."/>
            <person name="Li J."/>
        </authorList>
    </citation>
    <scope>NUCLEOTIDE SEQUENCE [LARGE SCALE GENOMIC DNA]</scope>
    <source>
        <strain evidence="3 6">22g91tb</strain>
    </source>
</reference>
<dbReference type="GeneID" id="78464317"/>
<feature type="domain" description="Flavodoxin-like fold" evidence="2">
    <location>
        <begin position="1"/>
        <end position="171"/>
    </location>
</feature>
<evidence type="ECO:0000313" key="3">
    <source>
        <dbReference type="EMBL" id="MEZ0453673.1"/>
    </source>
</evidence>
<dbReference type="SUPFAM" id="SSF52218">
    <property type="entry name" value="Flavoproteins"/>
    <property type="match status" value="1"/>
</dbReference>
<sequence length="176" mass="20147">MKILIIVTHPHLSESVVNKNWIAALEKHPTRFTVHHLDAVYTDGKINVPAEQALVEQYDNIVFQFPFYWFNCPPLLKQWLDEVLLYGWAYGSSSGKKMQGKKIALAISLGAEEADYQRSGKFKYSLAELTRPFELTFAYVHADYKGIFAQFSAGPESDSQFNEESAKKYLSFLEQL</sequence>
<dbReference type="EC" id="1.6.99.-" evidence="4"/>
<dbReference type="InterPro" id="IPR046980">
    <property type="entry name" value="KefG/KefF"/>
</dbReference>
<evidence type="ECO:0000256" key="1">
    <source>
        <dbReference type="ARBA" id="ARBA00023002"/>
    </source>
</evidence>
<dbReference type="Proteomes" id="UP001566204">
    <property type="component" value="Unassembled WGS sequence"/>
</dbReference>
<proteinExistence type="predicted"/>
<reference evidence="4 5" key="1">
    <citation type="submission" date="2019-05" db="EMBL/GenBank/DDBJ databases">
        <authorList>
            <consortium name="Pathogen Informatics"/>
        </authorList>
    </citation>
    <scope>NUCLEOTIDE SEQUENCE [LARGE SCALE GENOMIC DNA]</scope>
    <source>
        <strain evidence="4 5">NCTC11429</strain>
    </source>
</reference>
<evidence type="ECO:0000313" key="5">
    <source>
        <dbReference type="Proteomes" id="UP000308196"/>
    </source>
</evidence>
<dbReference type="InterPro" id="IPR003680">
    <property type="entry name" value="Flavodoxin_fold"/>
</dbReference>